<dbReference type="RefSeq" id="XP_013904443.1">
    <property type="nucleotide sequence ID" value="XM_014048989.1"/>
</dbReference>
<dbReference type="KEGG" id="mng:MNEG_2536"/>
<feature type="region of interest" description="Disordered" evidence="1">
    <location>
        <begin position="1"/>
        <end position="22"/>
    </location>
</feature>
<dbReference type="GeneID" id="25735414"/>
<dbReference type="OrthoDB" id="10501171at2759"/>
<reference evidence="2 3" key="1">
    <citation type="journal article" date="2013" name="BMC Genomics">
        <title>Reconstruction of the lipid metabolism for the microalga Monoraphidium neglectum from its genome sequence reveals characteristics suitable for biofuel production.</title>
        <authorList>
            <person name="Bogen C."/>
            <person name="Al-Dilaimi A."/>
            <person name="Albersmeier A."/>
            <person name="Wichmann J."/>
            <person name="Grundmann M."/>
            <person name="Rupp O."/>
            <person name="Lauersen K.J."/>
            <person name="Blifernez-Klassen O."/>
            <person name="Kalinowski J."/>
            <person name="Goesmann A."/>
            <person name="Mussgnug J.H."/>
            <person name="Kruse O."/>
        </authorList>
    </citation>
    <scope>NUCLEOTIDE SEQUENCE [LARGE SCALE GENOMIC DNA]</scope>
    <source>
        <strain evidence="2 3">SAG 48.87</strain>
    </source>
</reference>
<keyword evidence="3" id="KW-1185">Reference proteome</keyword>
<dbReference type="EMBL" id="KK100508">
    <property type="protein sequence ID" value="KIZ05424.1"/>
    <property type="molecule type" value="Genomic_DNA"/>
</dbReference>
<dbReference type="AlphaFoldDB" id="A0A0D2LFL8"/>
<organism evidence="2 3">
    <name type="scientific">Monoraphidium neglectum</name>
    <dbReference type="NCBI Taxonomy" id="145388"/>
    <lineage>
        <taxon>Eukaryota</taxon>
        <taxon>Viridiplantae</taxon>
        <taxon>Chlorophyta</taxon>
        <taxon>core chlorophytes</taxon>
        <taxon>Chlorophyceae</taxon>
        <taxon>CS clade</taxon>
        <taxon>Sphaeropleales</taxon>
        <taxon>Selenastraceae</taxon>
        <taxon>Monoraphidium</taxon>
    </lineage>
</organism>
<evidence type="ECO:0000313" key="2">
    <source>
        <dbReference type="EMBL" id="KIZ05424.1"/>
    </source>
</evidence>
<name>A0A0D2LFL8_9CHLO</name>
<dbReference type="Proteomes" id="UP000054498">
    <property type="component" value="Unassembled WGS sequence"/>
</dbReference>
<proteinExistence type="predicted"/>
<evidence type="ECO:0000256" key="1">
    <source>
        <dbReference type="SAM" id="MobiDB-lite"/>
    </source>
</evidence>
<gene>
    <name evidence="2" type="ORF">MNEG_2536</name>
</gene>
<evidence type="ECO:0000313" key="3">
    <source>
        <dbReference type="Proteomes" id="UP000054498"/>
    </source>
</evidence>
<accession>A0A0D2LFL8</accession>
<sequence>MQLAEEHTFRAPPGSPPNSAPRQAALLHGERALHQAVEMRPREALPRVMLLRNLMIQDHGREADVPGLALDALQELAAANGGDDISFTPAFLPAMQAVLLALKALWKLDQQALVPDLLAAASLQIPSMSGDFAQLAARVESQLCHCGPTARAELLGSYRYLSCIDLQFVNGRHHSGSPGLESVDMDHVIEAIEGGLCASGAA</sequence>
<protein>
    <submittedName>
        <fullName evidence="2">Uncharacterized protein</fullName>
    </submittedName>
</protein>